<reference evidence="1 2" key="2">
    <citation type="journal article" date="2022" name="Mol. Ecol. Resour.">
        <title>The genomes of chicory, endive, great burdock and yacon provide insights into Asteraceae paleo-polyploidization history and plant inulin production.</title>
        <authorList>
            <person name="Fan W."/>
            <person name="Wang S."/>
            <person name="Wang H."/>
            <person name="Wang A."/>
            <person name="Jiang F."/>
            <person name="Liu H."/>
            <person name="Zhao H."/>
            <person name="Xu D."/>
            <person name="Zhang Y."/>
        </authorList>
    </citation>
    <scope>NUCLEOTIDE SEQUENCE [LARGE SCALE GENOMIC DNA]</scope>
    <source>
        <strain evidence="2">cv. Yunnan</strain>
        <tissue evidence="1">Leaves</tissue>
    </source>
</reference>
<accession>A0ACB9IIN4</accession>
<protein>
    <submittedName>
        <fullName evidence="1">Uncharacterized protein</fullName>
    </submittedName>
</protein>
<dbReference type="EMBL" id="CM042025">
    <property type="protein sequence ID" value="KAI3806937.1"/>
    <property type="molecule type" value="Genomic_DNA"/>
</dbReference>
<evidence type="ECO:0000313" key="2">
    <source>
        <dbReference type="Proteomes" id="UP001056120"/>
    </source>
</evidence>
<sequence>MRWTNFHDAIRNACTEKLPVGNKKPLALVVTHASIQLGLPNGDILLTSPRKARTGTGAQRRGGDRKSGLGPNGKTVYPSPSSSVQHSDDFSTPLDNGNPSSPDTQRPMQHHKELMQQAQNADTQAKSLGQKDGKDASGKISLHAPLGIPYYPTSIGGARRAPSIKSIGVLDTNRLLDTVTLRAHMEPISVAQGLQGESPDSANVLNSGLDAYLKGLIRSCCEINKPTKSNPAHFKPVNGIIPGHHYQMQEHEPKRLISLLDFRVAMELNPQQLGEDWPVLLEKICTHAFEE</sequence>
<reference evidence="2" key="1">
    <citation type="journal article" date="2022" name="Mol. Ecol. Resour.">
        <title>The genomes of chicory, endive, great burdock and yacon provide insights into Asteraceae palaeo-polyploidization history and plant inulin production.</title>
        <authorList>
            <person name="Fan W."/>
            <person name="Wang S."/>
            <person name="Wang H."/>
            <person name="Wang A."/>
            <person name="Jiang F."/>
            <person name="Liu H."/>
            <person name="Zhao H."/>
            <person name="Xu D."/>
            <person name="Zhang Y."/>
        </authorList>
    </citation>
    <scope>NUCLEOTIDE SEQUENCE [LARGE SCALE GENOMIC DNA]</scope>
    <source>
        <strain evidence="2">cv. Yunnan</strain>
    </source>
</reference>
<gene>
    <name evidence="1" type="ORF">L1987_22855</name>
</gene>
<dbReference type="Proteomes" id="UP001056120">
    <property type="component" value="Linkage Group LG08"/>
</dbReference>
<name>A0ACB9IIN4_9ASTR</name>
<proteinExistence type="predicted"/>
<evidence type="ECO:0000313" key="1">
    <source>
        <dbReference type="EMBL" id="KAI3806937.1"/>
    </source>
</evidence>
<organism evidence="1 2">
    <name type="scientific">Smallanthus sonchifolius</name>
    <dbReference type="NCBI Taxonomy" id="185202"/>
    <lineage>
        <taxon>Eukaryota</taxon>
        <taxon>Viridiplantae</taxon>
        <taxon>Streptophyta</taxon>
        <taxon>Embryophyta</taxon>
        <taxon>Tracheophyta</taxon>
        <taxon>Spermatophyta</taxon>
        <taxon>Magnoliopsida</taxon>
        <taxon>eudicotyledons</taxon>
        <taxon>Gunneridae</taxon>
        <taxon>Pentapetalae</taxon>
        <taxon>asterids</taxon>
        <taxon>campanulids</taxon>
        <taxon>Asterales</taxon>
        <taxon>Asteraceae</taxon>
        <taxon>Asteroideae</taxon>
        <taxon>Heliantheae alliance</taxon>
        <taxon>Millerieae</taxon>
        <taxon>Smallanthus</taxon>
    </lineage>
</organism>
<comment type="caution">
    <text evidence="1">The sequence shown here is derived from an EMBL/GenBank/DDBJ whole genome shotgun (WGS) entry which is preliminary data.</text>
</comment>
<keyword evidence="2" id="KW-1185">Reference proteome</keyword>